<organism evidence="1 2">
    <name type="scientific">Phaeobacter gallaeciensis</name>
    <dbReference type="NCBI Taxonomy" id="60890"/>
    <lineage>
        <taxon>Bacteria</taxon>
        <taxon>Pseudomonadati</taxon>
        <taxon>Pseudomonadota</taxon>
        <taxon>Alphaproteobacteria</taxon>
        <taxon>Rhodobacterales</taxon>
        <taxon>Roseobacteraceae</taxon>
        <taxon>Phaeobacter</taxon>
    </lineage>
</organism>
<gene>
    <name evidence="1" type="ORF">DS909_06515</name>
</gene>
<keyword evidence="1" id="KW-0808">Transferase</keyword>
<proteinExistence type="predicted"/>
<evidence type="ECO:0000313" key="2">
    <source>
        <dbReference type="Proteomes" id="UP000252706"/>
    </source>
</evidence>
<dbReference type="Pfam" id="PF13704">
    <property type="entry name" value="Glyco_tranf_2_4"/>
    <property type="match status" value="1"/>
</dbReference>
<comment type="caution">
    <text evidence="1">The sequence shown here is derived from an EMBL/GenBank/DDBJ whole genome shotgun (WGS) entry which is preliminary data.</text>
</comment>
<dbReference type="AlphaFoldDB" id="A0A366X2C3"/>
<dbReference type="OrthoDB" id="835336at2"/>
<reference evidence="1 2" key="1">
    <citation type="submission" date="2018-07" db="EMBL/GenBank/DDBJ databases">
        <title>Modular assembly of carbohydrate-degrading microbial communities in the ocean.</title>
        <authorList>
            <person name="Enke T.N."/>
            <person name="Datta M.S."/>
            <person name="Schwartzman J.A."/>
            <person name="Cermak N."/>
            <person name="Schmitz D.A."/>
            <person name="Barrere J."/>
            <person name="Cordero O.X."/>
        </authorList>
    </citation>
    <scope>NUCLEOTIDE SEQUENCE [LARGE SCALE GENOMIC DNA]</scope>
    <source>
        <strain evidence="1 2">C3M10</strain>
    </source>
</reference>
<dbReference type="GO" id="GO:0016740">
    <property type="term" value="F:transferase activity"/>
    <property type="evidence" value="ECO:0007669"/>
    <property type="project" value="UniProtKB-KW"/>
</dbReference>
<name>A0A366X2C3_9RHOB</name>
<protein>
    <submittedName>
        <fullName evidence="1">Glycosyltransferase family 2 protein</fullName>
    </submittedName>
</protein>
<sequence length="288" mass="33095">MKICAMTMVYRDYWALSQWYAHFGRHLGHENLFIVAHGPDPEIQRRCPLASIITIPREKFDNFDNSRSKMLNAFQNGLDEIYDWVIRTDADELICLDPSLYASFEDFFAQQEGKSAFSLGINLAEIEGDAPLPHDTSVLKLRRHALFSSHYSKAWAVRGRIGLHRHGVQVRPRFCEDYPFHIPRGVYLIHLKFANGLALALANKHRHAVANSEGKGLPGQSWRDPDVSIQRISKQLDNSKLLPWAHAEERAYEIISQEPIRDLKKGIVRVCDRPIRIQATLPEWFQSA</sequence>
<accession>A0A366X2C3</accession>
<evidence type="ECO:0000313" key="1">
    <source>
        <dbReference type="EMBL" id="RBW58603.1"/>
    </source>
</evidence>
<dbReference type="EMBL" id="QOCE01000013">
    <property type="protein sequence ID" value="RBW58603.1"/>
    <property type="molecule type" value="Genomic_DNA"/>
</dbReference>
<dbReference type="Proteomes" id="UP000252706">
    <property type="component" value="Unassembled WGS sequence"/>
</dbReference>